<comment type="caution">
    <text evidence="1">The sequence shown here is derived from an EMBL/GenBank/DDBJ whole genome shotgun (WGS) entry which is preliminary data.</text>
</comment>
<name>A0AAW0S4F4_9HYPO</name>
<dbReference type="AlphaFoldDB" id="A0AAW0S4F4"/>
<protein>
    <submittedName>
        <fullName evidence="1">Uncharacterized protein</fullName>
    </submittedName>
</protein>
<proteinExistence type="predicted"/>
<sequence>MLAGIRAGTMLANDTIEGTASSSRVWYIDVNRWRPINCNGVKWDMLYKRLAGEGVTPELLLYMLVRRQNDCEYAVKITAKVDRPW</sequence>
<organism evidence="1 2">
    <name type="scientific">Beauveria asiatica</name>
    <dbReference type="NCBI Taxonomy" id="1069075"/>
    <lineage>
        <taxon>Eukaryota</taxon>
        <taxon>Fungi</taxon>
        <taxon>Dikarya</taxon>
        <taxon>Ascomycota</taxon>
        <taxon>Pezizomycotina</taxon>
        <taxon>Sordariomycetes</taxon>
        <taxon>Hypocreomycetidae</taxon>
        <taxon>Hypocreales</taxon>
        <taxon>Cordycipitaceae</taxon>
        <taxon>Beauveria</taxon>
    </lineage>
</organism>
<evidence type="ECO:0000313" key="2">
    <source>
        <dbReference type="Proteomes" id="UP001397290"/>
    </source>
</evidence>
<keyword evidence="2" id="KW-1185">Reference proteome</keyword>
<evidence type="ECO:0000313" key="1">
    <source>
        <dbReference type="EMBL" id="KAK8149417.1"/>
    </source>
</evidence>
<gene>
    <name evidence="1" type="ORF">G3M48_007010</name>
</gene>
<accession>A0AAW0S4F4</accession>
<dbReference type="EMBL" id="JAAHCF010000049">
    <property type="protein sequence ID" value="KAK8149417.1"/>
    <property type="molecule type" value="Genomic_DNA"/>
</dbReference>
<reference evidence="1 2" key="1">
    <citation type="submission" date="2020-02" db="EMBL/GenBank/DDBJ databases">
        <title>Comparative genomics of the hypocrealean fungal genus Beauvera.</title>
        <authorList>
            <person name="Showalter D.N."/>
            <person name="Bushley K.E."/>
            <person name="Rehner S.A."/>
        </authorList>
    </citation>
    <scope>NUCLEOTIDE SEQUENCE [LARGE SCALE GENOMIC DNA]</scope>
    <source>
        <strain evidence="1 2">ARSEF4384</strain>
    </source>
</reference>
<dbReference type="Proteomes" id="UP001397290">
    <property type="component" value="Unassembled WGS sequence"/>
</dbReference>